<keyword evidence="7" id="KW-1185">Reference proteome</keyword>
<dbReference type="InterPro" id="IPR001005">
    <property type="entry name" value="SANT/Myb"/>
</dbReference>
<keyword evidence="2" id="KW-0238">DNA-binding</keyword>
<dbReference type="SUPFAM" id="SSF46689">
    <property type="entry name" value="Homeodomain-like"/>
    <property type="match status" value="1"/>
</dbReference>
<dbReference type="AlphaFoldDB" id="A0AAX4P318"/>
<dbReference type="SMART" id="SM00717">
    <property type="entry name" value="SANT"/>
    <property type="match status" value="2"/>
</dbReference>
<proteinExistence type="predicted"/>
<dbReference type="PROSITE" id="PS51294">
    <property type="entry name" value="HTH_MYB"/>
    <property type="match status" value="2"/>
</dbReference>
<organism evidence="6 7">
    <name type="scientific">Chloropicon roscoffensis</name>
    <dbReference type="NCBI Taxonomy" id="1461544"/>
    <lineage>
        <taxon>Eukaryota</taxon>
        <taxon>Viridiplantae</taxon>
        <taxon>Chlorophyta</taxon>
        <taxon>Chloropicophyceae</taxon>
        <taxon>Chloropicales</taxon>
        <taxon>Chloropicaceae</taxon>
        <taxon>Chloropicon</taxon>
    </lineage>
</organism>
<keyword evidence="1" id="KW-0677">Repeat</keyword>
<dbReference type="PROSITE" id="PS50090">
    <property type="entry name" value="MYB_LIKE"/>
    <property type="match status" value="2"/>
</dbReference>
<feature type="domain" description="HTH myb-type" evidence="5">
    <location>
        <begin position="132"/>
        <end position="182"/>
    </location>
</feature>
<evidence type="ECO:0000259" key="4">
    <source>
        <dbReference type="PROSITE" id="PS50090"/>
    </source>
</evidence>
<dbReference type="Gene3D" id="1.10.10.60">
    <property type="entry name" value="Homeodomain-like"/>
    <property type="match status" value="2"/>
</dbReference>
<evidence type="ECO:0000256" key="2">
    <source>
        <dbReference type="ARBA" id="ARBA00023125"/>
    </source>
</evidence>
<name>A0AAX4P318_9CHLO</name>
<dbReference type="GO" id="GO:0005634">
    <property type="term" value="C:nucleus"/>
    <property type="evidence" value="ECO:0007669"/>
    <property type="project" value="TreeGrafter"/>
</dbReference>
<dbReference type="InterPro" id="IPR009057">
    <property type="entry name" value="Homeodomain-like_sf"/>
</dbReference>
<feature type="domain" description="Myb-like" evidence="4">
    <location>
        <begin position="76"/>
        <end position="127"/>
    </location>
</feature>
<dbReference type="PANTHER" id="PTHR45614">
    <property type="entry name" value="MYB PROTEIN-RELATED"/>
    <property type="match status" value="1"/>
</dbReference>
<evidence type="ECO:0000256" key="3">
    <source>
        <dbReference type="SAM" id="MobiDB-lite"/>
    </source>
</evidence>
<sequence>MDYLDFSQAAREIGKLEAARSARAPQPEVFRDGIVLFGRTKVKVVQGSDPTAAASGGGKSTVGGVRDRAISKTIVKRTKGRMPWTAEEEANLTKLVQAYGSKKWSLIAHLIPGRSGKQCRERWLNHLRPDINKGEWTADEERVLAEGHAKIGKKWSSLAKLLPGRTENAIKNHWNGTLRWSKSTSSRTSSRGITRPGVLKEYMNGLERGLPANQAVRAACSDEGAFGAGINRGESSSEKTRESFGEPGVEQREVSETVTENHDTDQDTSRTPFENVKHA</sequence>
<accession>A0AAX4P318</accession>
<feature type="domain" description="Myb-like" evidence="4">
    <location>
        <begin position="128"/>
        <end position="178"/>
    </location>
</feature>
<dbReference type="PANTHER" id="PTHR45614:SF218">
    <property type="entry name" value="TRANSCRIPTION FACTOR MYB119-RELATED"/>
    <property type="match status" value="1"/>
</dbReference>
<dbReference type="InterPro" id="IPR050560">
    <property type="entry name" value="MYB_TF"/>
</dbReference>
<dbReference type="GO" id="GO:0000978">
    <property type="term" value="F:RNA polymerase II cis-regulatory region sequence-specific DNA binding"/>
    <property type="evidence" value="ECO:0007669"/>
    <property type="project" value="TreeGrafter"/>
</dbReference>
<reference evidence="6 7" key="1">
    <citation type="submission" date="2024-03" db="EMBL/GenBank/DDBJ databases">
        <title>Complete genome sequence of the green alga Chloropicon roscoffensis RCC1871.</title>
        <authorList>
            <person name="Lemieux C."/>
            <person name="Pombert J.-F."/>
            <person name="Otis C."/>
            <person name="Turmel M."/>
        </authorList>
    </citation>
    <scope>NUCLEOTIDE SEQUENCE [LARGE SCALE GENOMIC DNA]</scope>
    <source>
        <strain evidence="6 7">RCC1871</strain>
    </source>
</reference>
<dbReference type="FunFam" id="1.10.10.60:FF:000010">
    <property type="entry name" value="Transcriptional activator Myb isoform A"/>
    <property type="match status" value="1"/>
</dbReference>
<dbReference type="InterPro" id="IPR017930">
    <property type="entry name" value="Myb_dom"/>
</dbReference>
<evidence type="ECO:0000259" key="5">
    <source>
        <dbReference type="PROSITE" id="PS51294"/>
    </source>
</evidence>
<feature type="compositionally biased region" description="Basic and acidic residues" evidence="3">
    <location>
        <begin position="235"/>
        <end position="268"/>
    </location>
</feature>
<evidence type="ECO:0000313" key="6">
    <source>
        <dbReference type="EMBL" id="WZN60682.1"/>
    </source>
</evidence>
<evidence type="ECO:0000256" key="1">
    <source>
        <dbReference type="ARBA" id="ARBA00022737"/>
    </source>
</evidence>
<dbReference type="Proteomes" id="UP001472866">
    <property type="component" value="Chromosome 03"/>
</dbReference>
<dbReference type="CDD" id="cd00167">
    <property type="entry name" value="SANT"/>
    <property type="match status" value="2"/>
</dbReference>
<dbReference type="EMBL" id="CP151503">
    <property type="protein sequence ID" value="WZN60682.1"/>
    <property type="molecule type" value="Genomic_DNA"/>
</dbReference>
<gene>
    <name evidence="6" type="ORF">HKI87_03g22160</name>
</gene>
<dbReference type="Pfam" id="PF13921">
    <property type="entry name" value="Myb_DNA-bind_6"/>
    <property type="match status" value="1"/>
</dbReference>
<evidence type="ECO:0000313" key="7">
    <source>
        <dbReference type="Proteomes" id="UP001472866"/>
    </source>
</evidence>
<feature type="domain" description="HTH myb-type" evidence="5">
    <location>
        <begin position="76"/>
        <end position="131"/>
    </location>
</feature>
<protein>
    <submittedName>
        <fullName evidence="6">MYB-related transcription factor</fullName>
    </submittedName>
</protein>
<dbReference type="GO" id="GO:0000981">
    <property type="term" value="F:DNA-binding transcription factor activity, RNA polymerase II-specific"/>
    <property type="evidence" value="ECO:0007669"/>
    <property type="project" value="TreeGrafter"/>
</dbReference>
<feature type="region of interest" description="Disordered" evidence="3">
    <location>
        <begin position="226"/>
        <end position="279"/>
    </location>
</feature>